<dbReference type="Proteomes" id="UP000011518">
    <property type="component" value="Unassembled WGS sequence"/>
</dbReference>
<dbReference type="EMBL" id="KB320758">
    <property type="protein sequence ID" value="ELW63931.1"/>
    <property type="molecule type" value="Genomic_DNA"/>
</dbReference>
<gene>
    <name evidence="1" type="ORF">TREES_T100007758</name>
</gene>
<proteinExistence type="predicted"/>
<accession>L9KME8</accession>
<protein>
    <submittedName>
        <fullName evidence="1">Uncharacterized protein</fullName>
    </submittedName>
</protein>
<evidence type="ECO:0000313" key="1">
    <source>
        <dbReference type="EMBL" id="ELW63931.1"/>
    </source>
</evidence>
<sequence length="121" mass="12892">MRAKSEGPGLLQRVSALPATYGFEQGAGPKTGSRPGRAAECVISAGSCFLGSIIRAHQGEMKIMRSGGFWFKNYSVGAHLFQPPHVTVILLLLLLLCPLGIPPPPCMVKMRAESSGTFSSY</sequence>
<keyword evidence="2" id="KW-1185">Reference proteome</keyword>
<name>L9KME8_TUPCH</name>
<dbReference type="InParanoid" id="L9KME8"/>
<evidence type="ECO:0000313" key="2">
    <source>
        <dbReference type="Proteomes" id="UP000011518"/>
    </source>
</evidence>
<reference evidence="2" key="2">
    <citation type="journal article" date="2013" name="Nat. Commun.">
        <title>Genome of the Chinese tree shrew.</title>
        <authorList>
            <person name="Fan Y."/>
            <person name="Huang Z.Y."/>
            <person name="Cao C.C."/>
            <person name="Chen C.S."/>
            <person name="Chen Y.X."/>
            <person name="Fan D.D."/>
            <person name="He J."/>
            <person name="Hou H.L."/>
            <person name="Hu L."/>
            <person name="Hu X.T."/>
            <person name="Jiang X.T."/>
            <person name="Lai R."/>
            <person name="Lang Y.S."/>
            <person name="Liang B."/>
            <person name="Liao S.G."/>
            <person name="Mu D."/>
            <person name="Ma Y.Y."/>
            <person name="Niu Y.Y."/>
            <person name="Sun X.Q."/>
            <person name="Xia J.Q."/>
            <person name="Xiao J."/>
            <person name="Xiong Z.Q."/>
            <person name="Xu L."/>
            <person name="Yang L."/>
            <person name="Zhang Y."/>
            <person name="Zhao W."/>
            <person name="Zhao X.D."/>
            <person name="Zheng Y.T."/>
            <person name="Zhou J.M."/>
            <person name="Zhu Y.B."/>
            <person name="Zhang G.J."/>
            <person name="Wang J."/>
            <person name="Yao Y.G."/>
        </authorList>
    </citation>
    <scope>NUCLEOTIDE SEQUENCE [LARGE SCALE GENOMIC DNA]</scope>
</reference>
<organism evidence="1 2">
    <name type="scientific">Tupaia chinensis</name>
    <name type="common">Chinese tree shrew</name>
    <name type="synonym">Tupaia belangeri chinensis</name>
    <dbReference type="NCBI Taxonomy" id="246437"/>
    <lineage>
        <taxon>Eukaryota</taxon>
        <taxon>Metazoa</taxon>
        <taxon>Chordata</taxon>
        <taxon>Craniata</taxon>
        <taxon>Vertebrata</taxon>
        <taxon>Euteleostomi</taxon>
        <taxon>Mammalia</taxon>
        <taxon>Eutheria</taxon>
        <taxon>Euarchontoglires</taxon>
        <taxon>Scandentia</taxon>
        <taxon>Tupaiidae</taxon>
        <taxon>Tupaia</taxon>
    </lineage>
</organism>
<dbReference type="AlphaFoldDB" id="L9KME8"/>
<reference evidence="2" key="1">
    <citation type="submission" date="2012-07" db="EMBL/GenBank/DDBJ databases">
        <title>Genome of the Chinese tree shrew, a rising model animal genetically related to primates.</title>
        <authorList>
            <person name="Zhang G."/>
            <person name="Fan Y."/>
            <person name="Yao Y."/>
            <person name="Huang Z."/>
        </authorList>
    </citation>
    <scope>NUCLEOTIDE SEQUENCE [LARGE SCALE GENOMIC DNA]</scope>
</reference>